<sequence length="303" mass="34924">MSFKSTLKKAVSYCVKFDLIWKILNATFLQLARFIEWEHHTQTVRLKGIPIEVEAIERFCPDFIVKRGPFAGLKYPSSTITRGTFKDITYAEINPVCGNLFPKLIGSYESELHTTISIISDRSYSEIINVGCAEGYYAVGFTLKFPEARIYAYDVKQLAQEHCLRLAQLNHCEQRIEISDFCSPETLLSIPISSRGLIICDCEGYEAELFSDRVIAHLKKCDLLVELHDFIDLNISNKIKQQFADTHEITIIKSIDDLEKARTYSIAELKDYDLNDRRELLRENRTCIMDWIFLTPLNEENSP</sequence>
<reference evidence="1 2" key="1">
    <citation type="submission" date="2019-03" db="EMBL/GenBank/DDBJ databases">
        <title>Deep-cultivation of Planctomycetes and their phenomic and genomic characterization uncovers novel biology.</title>
        <authorList>
            <person name="Wiegand S."/>
            <person name="Jogler M."/>
            <person name="Boedeker C."/>
            <person name="Pinto D."/>
            <person name="Vollmers J."/>
            <person name="Rivas-Marin E."/>
            <person name="Kohn T."/>
            <person name="Peeters S.H."/>
            <person name="Heuer A."/>
            <person name="Rast P."/>
            <person name="Oberbeckmann S."/>
            <person name="Bunk B."/>
            <person name="Jeske O."/>
            <person name="Meyerdierks A."/>
            <person name="Storesund J.E."/>
            <person name="Kallscheuer N."/>
            <person name="Luecker S."/>
            <person name="Lage O.M."/>
            <person name="Pohl T."/>
            <person name="Merkel B.J."/>
            <person name="Hornburger P."/>
            <person name="Mueller R.-W."/>
            <person name="Bruemmer F."/>
            <person name="Labrenz M."/>
            <person name="Spormann A.M."/>
            <person name="Op den Camp H."/>
            <person name="Overmann J."/>
            <person name="Amann R."/>
            <person name="Jetten M.S.M."/>
            <person name="Mascher T."/>
            <person name="Medema M.H."/>
            <person name="Devos D.P."/>
            <person name="Kaster A.-K."/>
            <person name="Ovreas L."/>
            <person name="Rohde M."/>
            <person name="Galperin M.Y."/>
            <person name="Jogler C."/>
        </authorList>
    </citation>
    <scope>NUCLEOTIDE SEQUENCE [LARGE SCALE GENOMIC DNA]</scope>
    <source>
        <strain evidence="1 2">V202</strain>
    </source>
</reference>
<accession>A0A517X1F3</accession>
<gene>
    <name evidence="1" type="ORF">V202x_47550</name>
</gene>
<dbReference type="SUPFAM" id="SSF53335">
    <property type="entry name" value="S-adenosyl-L-methionine-dependent methyltransferases"/>
    <property type="match status" value="1"/>
</dbReference>
<dbReference type="OrthoDB" id="7343073at2"/>
<dbReference type="RefSeq" id="WP_145179146.1">
    <property type="nucleotide sequence ID" value="NZ_CP037422.1"/>
</dbReference>
<keyword evidence="2" id="KW-1185">Reference proteome</keyword>
<organism evidence="1 2">
    <name type="scientific">Gimesia aquarii</name>
    <dbReference type="NCBI Taxonomy" id="2527964"/>
    <lineage>
        <taxon>Bacteria</taxon>
        <taxon>Pseudomonadati</taxon>
        <taxon>Planctomycetota</taxon>
        <taxon>Planctomycetia</taxon>
        <taxon>Planctomycetales</taxon>
        <taxon>Planctomycetaceae</taxon>
        <taxon>Gimesia</taxon>
    </lineage>
</organism>
<dbReference type="AlphaFoldDB" id="A0A517X1F3"/>
<name>A0A517X1F3_9PLAN</name>
<dbReference type="Proteomes" id="UP000318384">
    <property type="component" value="Chromosome"/>
</dbReference>
<protein>
    <submittedName>
        <fullName evidence="1">Uncharacterized protein</fullName>
    </submittedName>
</protein>
<dbReference type="EMBL" id="CP037422">
    <property type="protein sequence ID" value="QDU11335.1"/>
    <property type="molecule type" value="Genomic_DNA"/>
</dbReference>
<dbReference type="InterPro" id="IPR029063">
    <property type="entry name" value="SAM-dependent_MTases_sf"/>
</dbReference>
<proteinExistence type="predicted"/>
<evidence type="ECO:0000313" key="1">
    <source>
        <dbReference type="EMBL" id="QDU11335.1"/>
    </source>
</evidence>
<evidence type="ECO:0000313" key="2">
    <source>
        <dbReference type="Proteomes" id="UP000318384"/>
    </source>
</evidence>